<evidence type="ECO:0000313" key="2">
    <source>
        <dbReference type="Proteomes" id="UP000000641"/>
    </source>
</evidence>
<reference evidence="2" key="1">
    <citation type="journal article" date="2008" name="J. Bacteriol.">
        <title>Genome sequence of Thermofilum pendens reveals an exceptional loss of biosynthetic pathways without genome reduction.</title>
        <authorList>
            <person name="Anderson I."/>
            <person name="Rodriguez J."/>
            <person name="Susanti D."/>
            <person name="Porat I."/>
            <person name="Reich C."/>
            <person name="Ulrich L.E."/>
            <person name="Elkins J.G."/>
            <person name="Mavromatis K."/>
            <person name="Lykidis A."/>
            <person name="Kim E."/>
            <person name="Thompson L.S."/>
            <person name="Nolan M."/>
            <person name="Land M."/>
            <person name="Copeland A."/>
            <person name="Lapidus A."/>
            <person name="Lucas S."/>
            <person name="Detter C."/>
            <person name="Zhulin I.B."/>
            <person name="Olsen G.J."/>
            <person name="Whitman W."/>
            <person name="Mukhopadhyay B."/>
            <person name="Bristow J."/>
            <person name="Kyrpides N."/>
        </authorList>
    </citation>
    <scope>NUCLEOTIDE SEQUENCE [LARGE SCALE GENOMIC DNA]</scope>
    <source>
        <strain evidence="2">DSM 2475 / Hrk 5</strain>
    </source>
</reference>
<dbReference type="AlphaFoldDB" id="A1RWP5"/>
<dbReference type="STRING" id="368408.Tpen_0215"/>
<dbReference type="InterPro" id="IPR036504">
    <property type="entry name" value="CGI121/TPRKB_sf"/>
</dbReference>
<dbReference type="EMBL" id="CP000505">
    <property type="protein sequence ID" value="ABL77625.1"/>
    <property type="molecule type" value="Genomic_DNA"/>
</dbReference>
<dbReference type="Gene3D" id="3.30.2380.10">
    <property type="entry name" value="CGI121/TPRKB"/>
    <property type="match status" value="1"/>
</dbReference>
<organism evidence="1 2">
    <name type="scientific">Thermofilum pendens (strain DSM 2475 / Hrk 5)</name>
    <dbReference type="NCBI Taxonomy" id="368408"/>
    <lineage>
        <taxon>Archaea</taxon>
        <taxon>Thermoproteota</taxon>
        <taxon>Thermoprotei</taxon>
        <taxon>Thermofilales</taxon>
        <taxon>Thermofilaceae</taxon>
        <taxon>Thermofilum</taxon>
    </lineage>
</organism>
<gene>
    <name evidence="1" type="ordered locus">Tpen_0215</name>
</gene>
<evidence type="ECO:0000313" key="1">
    <source>
        <dbReference type="EMBL" id="ABL77625.1"/>
    </source>
</evidence>
<accession>A1RWP5</accession>
<dbReference type="eggNOG" id="arCOG02197">
    <property type="taxonomic scope" value="Archaea"/>
</dbReference>
<keyword evidence="2" id="KW-1185">Reference proteome</keyword>
<dbReference type="SUPFAM" id="SSF143870">
    <property type="entry name" value="PF0523-like"/>
    <property type="match status" value="1"/>
</dbReference>
<dbReference type="HOGENOM" id="CLU_1500356_0_0_2"/>
<dbReference type="Proteomes" id="UP000000641">
    <property type="component" value="Chromosome"/>
</dbReference>
<proteinExistence type="predicted"/>
<protein>
    <submittedName>
        <fullName evidence="1">Uncharacterized protein</fullName>
    </submittedName>
</protein>
<dbReference type="EnsemblBacteria" id="ABL77625">
    <property type="protein sequence ID" value="ABL77625"/>
    <property type="gene ID" value="Tpen_0215"/>
</dbReference>
<sequence>MVAMMVEFGVKGERVVVRVACLKSKSAVCPKDLVRSIQGRLPENVWVTLFDECRKIPPLEVVVSAVGYTVRGIMEGKTISRDPSLDVLLYVNGSRNIGEALKAFFSSCTESFGVVAFSLGREPRETAEALALFRELGFEESEPDLLGSLNFYSQRLGVPAEKVPGYMRARMVYLALEV</sequence>
<dbReference type="KEGG" id="tpe:Tpen_0215"/>
<name>A1RWP5_THEPD</name>